<evidence type="ECO:0000313" key="1">
    <source>
        <dbReference type="EMBL" id="GFG54053.1"/>
    </source>
</evidence>
<dbReference type="AlphaFoldDB" id="A0A7I9W8M7"/>
<sequence length="61" mass="6157">MTEADVVAGIAAALKVGAVSADVVALEARRHARVGPIRAVTFLLTPLHPSIGLSVDPTPTG</sequence>
<reference evidence="1 2" key="1">
    <citation type="journal article" date="2019" name="Emerg. Microbes Infect.">
        <title>Comprehensive subspecies identification of 175 nontuberculous mycobacteria species based on 7547 genomic profiles.</title>
        <authorList>
            <person name="Matsumoto Y."/>
            <person name="Kinjo T."/>
            <person name="Motooka D."/>
            <person name="Nabeya D."/>
            <person name="Jung N."/>
            <person name="Uechi K."/>
            <person name="Horii T."/>
            <person name="Iida T."/>
            <person name="Fujita J."/>
            <person name="Nakamura S."/>
        </authorList>
    </citation>
    <scope>NUCLEOTIDE SEQUENCE [LARGE SCALE GENOMIC DNA]</scope>
    <source>
        <strain evidence="1 2">JCM 6377</strain>
    </source>
</reference>
<name>A0A7I9W8M7_MYCAG</name>
<evidence type="ECO:0000313" key="2">
    <source>
        <dbReference type="Proteomes" id="UP000465302"/>
    </source>
</evidence>
<accession>A0A7I9W8M7</accession>
<proteinExistence type="predicted"/>
<dbReference type="Proteomes" id="UP000465302">
    <property type="component" value="Unassembled WGS sequence"/>
</dbReference>
<dbReference type="EMBL" id="BLKS01000001">
    <property type="protein sequence ID" value="GFG54053.1"/>
    <property type="molecule type" value="Genomic_DNA"/>
</dbReference>
<gene>
    <name evidence="1" type="ORF">MAGR_54940</name>
</gene>
<comment type="caution">
    <text evidence="1">The sequence shown here is derived from an EMBL/GenBank/DDBJ whole genome shotgun (WGS) entry which is preliminary data.</text>
</comment>
<organism evidence="1 2">
    <name type="scientific">Mycolicibacterium agri</name>
    <name type="common">Mycobacterium agri</name>
    <dbReference type="NCBI Taxonomy" id="36811"/>
    <lineage>
        <taxon>Bacteria</taxon>
        <taxon>Bacillati</taxon>
        <taxon>Actinomycetota</taxon>
        <taxon>Actinomycetes</taxon>
        <taxon>Mycobacteriales</taxon>
        <taxon>Mycobacteriaceae</taxon>
        <taxon>Mycolicibacterium</taxon>
    </lineage>
</organism>
<protein>
    <submittedName>
        <fullName evidence="1">Uncharacterized protein</fullName>
    </submittedName>
</protein>